<gene>
    <name evidence="3" type="ORF">DM860_001123</name>
</gene>
<dbReference type="GO" id="GO:0033314">
    <property type="term" value="P:mitotic DNA replication checkpoint signaling"/>
    <property type="evidence" value="ECO:0007669"/>
    <property type="project" value="TreeGrafter"/>
</dbReference>
<feature type="domain" description="BRCT" evidence="2">
    <location>
        <begin position="99"/>
        <end position="183"/>
    </location>
</feature>
<dbReference type="Proteomes" id="UP000249390">
    <property type="component" value="Unassembled WGS sequence"/>
</dbReference>
<evidence type="ECO:0000259" key="2">
    <source>
        <dbReference type="PROSITE" id="PS50172"/>
    </source>
</evidence>
<dbReference type="InterPro" id="IPR059215">
    <property type="entry name" value="BRCT2_TopBP1-like"/>
</dbReference>
<dbReference type="PANTHER" id="PTHR13561:SF20">
    <property type="entry name" value="DNA TOPOISOMERASE 2-BINDING PROTEIN 1"/>
    <property type="match status" value="1"/>
</dbReference>
<evidence type="ECO:0000313" key="3">
    <source>
        <dbReference type="EMBL" id="RAL48803.1"/>
    </source>
</evidence>
<dbReference type="AlphaFoldDB" id="A0A328DXH8"/>
<comment type="caution">
    <text evidence="3">The sequence shown here is derived from an EMBL/GenBank/DDBJ whole genome shotgun (WGS) entry which is preliminary data.</text>
</comment>
<evidence type="ECO:0000256" key="1">
    <source>
        <dbReference type="ARBA" id="ARBA00022737"/>
    </source>
</evidence>
<reference evidence="3 4" key="1">
    <citation type="submission" date="2018-06" db="EMBL/GenBank/DDBJ databases">
        <title>The Genome of Cuscuta australis (Dodder) Provides Insight into the Evolution of Plant Parasitism.</title>
        <authorList>
            <person name="Liu H."/>
        </authorList>
    </citation>
    <scope>NUCLEOTIDE SEQUENCE [LARGE SCALE GENOMIC DNA]</scope>
    <source>
        <strain evidence="4">cv. Yunnan</strain>
        <tissue evidence="3">Vines</tissue>
    </source>
</reference>
<name>A0A328DXH8_9ASTE</name>
<dbReference type="CDD" id="cd00027">
    <property type="entry name" value="BRCT"/>
    <property type="match status" value="1"/>
</dbReference>
<dbReference type="SUPFAM" id="SSF52113">
    <property type="entry name" value="BRCT domain"/>
    <property type="match status" value="2"/>
</dbReference>
<feature type="domain" description="BRCT" evidence="2">
    <location>
        <begin position="181"/>
        <end position="227"/>
    </location>
</feature>
<dbReference type="GO" id="GO:0006270">
    <property type="term" value="P:DNA replication initiation"/>
    <property type="evidence" value="ECO:0007669"/>
    <property type="project" value="TreeGrafter"/>
</dbReference>
<protein>
    <recommendedName>
        <fullName evidence="2">BRCT domain-containing protein</fullName>
    </recommendedName>
</protein>
<dbReference type="InterPro" id="IPR001357">
    <property type="entry name" value="BRCT_dom"/>
</dbReference>
<dbReference type="PANTHER" id="PTHR13561">
    <property type="entry name" value="DNA REPLICATION REGULATOR DPB11-RELATED"/>
    <property type="match status" value="1"/>
</dbReference>
<accession>A0A328DXH8</accession>
<evidence type="ECO:0000313" key="4">
    <source>
        <dbReference type="Proteomes" id="UP000249390"/>
    </source>
</evidence>
<dbReference type="EMBL" id="NQVE01000097">
    <property type="protein sequence ID" value="RAL48803.1"/>
    <property type="molecule type" value="Genomic_DNA"/>
</dbReference>
<dbReference type="InterPro" id="IPR036420">
    <property type="entry name" value="BRCT_dom_sf"/>
</dbReference>
<dbReference type="GO" id="GO:0007095">
    <property type="term" value="P:mitotic G2 DNA damage checkpoint signaling"/>
    <property type="evidence" value="ECO:0007669"/>
    <property type="project" value="TreeGrafter"/>
</dbReference>
<keyword evidence="1" id="KW-0677">Repeat</keyword>
<dbReference type="SMART" id="SM00292">
    <property type="entry name" value="BRCT"/>
    <property type="match status" value="2"/>
</dbReference>
<keyword evidence="4" id="KW-1185">Reference proteome</keyword>
<proteinExistence type="predicted"/>
<dbReference type="Gene3D" id="3.40.50.10190">
    <property type="entry name" value="BRCT domain"/>
    <property type="match status" value="3"/>
</dbReference>
<dbReference type="PROSITE" id="PS50172">
    <property type="entry name" value="BRCT"/>
    <property type="match status" value="2"/>
</dbReference>
<sequence>MNSTVFKGANVFMSRNLVPPEDFDALHDTLKRNGAQVFLCCDPSRNGPYDFHVISSMDHEKFEDLLSKGCNLIGPRCIRFCANECRKLPSKGFTCCFAMEGVKVLASGFAVDEKLKIRKLVKAMGGVFQEKASMDVNIVIVKNVLAAKYWWAVNIWKKSIVSITWLHQCWKEHHFLAPESFRVQPFSGLTISVTRIPADERKEVESIVIQNGGKYSPELTKSCTHLICDISFLYALFIFYHQLIVLHCL</sequence>
<dbReference type="Pfam" id="PF00533">
    <property type="entry name" value="BRCT"/>
    <property type="match status" value="1"/>
</dbReference>
<dbReference type="Pfam" id="PF12738">
    <property type="entry name" value="PTCB-BRCT"/>
    <property type="match status" value="1"/>
</dbReference>
<dbReference type="CDD" id="cd17731">
    <property type="entry name" value="BRCT_TopBP1_rpt2_like"/>
    <property type="match status" value="1"/>
</dbReference>
<organism evidence="3 4">
    <name type="scientific">Cuscuta australis</name>
    <dbReference type="NCBI Taxonomy" id="267555"/>
    <lineage>
        <taxon>Eukaryota</taxon>
        <taxon>Viridiplantae</taxon>
        <taxon>Streptophyta</taxon>
        <taxon>Embryophyta</taxon>
        <taxon>Tracheophyta</taxon>
        <taxon>Spermatophyta</taxon>
        <taxon>Magnoliopsida</taxon>
        <taxon>eudicotyledons</taxon>
        <taxon>Gunneridae</taxon>
        <taxon>Pentapetalae</taxon>
        <taxon>asterids</taxon>
        <taxon>lamiids</taxon>
        <taxon>Solanales</taxon>
        <taxon>Convolvulaceae</taxon>
        <taxon>Cuscuteae</taxon>
        <taxon>Cuscuta</taxon>
        <taxon>Cuscuta subgen. Grammica</taxon>
        <taxon>Cuscuta sect. Cleistogrammica</taxon>
    </lineage>
</organism>